<keyword evidence="1 3" id="KW-0378">Hydrolase</keyword>
<dbReference type="GO" id="GO:0016787">
    <property type="term" value="F:hydrolase activity"/>
    <property type="evidence" value="ECO:0007669"/>
    <property type="project" value="UniProtKB-KW"/>
</dbReference>
<dbReference type="PANTHER" id="PTHR21340:SF0">
    <property type="entry name" value="BIS(5'-NUCLEOSYL)-TETRAPHOSPHATASE [ASYMMETRICAL]"/>
    <property type="match status" value="1"/>
</dbReference>
<dbReference type="InterPro" id="IPR015797">
    <property type="entry name" value="NUDIX_hydrolase-like_dom_sf"/>
</dbReference>
<dbReference type="Gene3D" id="3.90.79.10">
    <property type="entry name" value="Nucleoside Triphosphate Pyrophosphohydrolase"/>
    <property type="match status" value="1"/>
</dbReference>
<dbReference type="PROSITE" id="PS00893">
    <property type="entry name" value="NUDIX_BOX"/>
    <property type="match status" value="1"/>
</dbReference>
<evidence type="ECO:0000313" key="4">
    <source>
        <dbReference type="Proteomes" id="UP001551329"/>
    </source>
</evidence>
<feature type="domain" description="Nudix hydrolase" evidence="2">
    <location>
        <begin position="5"/>
        <end position="133"/>
    </location>
</feature>
<sequence>MNGKPPVLAAGCVLWRPSPSGHGIEIAVIFRPKWSDWSHPKGKLKRGESALPGALREVREETGMTCEPGMELATVRYVTQGRPKEVRYWAAEATDGSFEANREVSRLLWLPPPAAQARLTRDHDKELVDMLLMALRAGQPPRGTTKE</sequence>
<dbReference type="InterPro" id="IPR020084">
    <property type="entry name" value="NUDIX_hydrolase_CS"/>
</dbReference>
<protein>
    <submittedName>
        <fullName evidence="3">NUDIX hydrolase</fullName>
        <ecNumber evidence="3">3.6.-.-</ecNumber>
    </submittedName>
</protein>
<comment type="caution">
    <text evidence="3">The sequence shown here is derived from an EMBL/GenBank/DDBJ whole genome shotgun (WGS) entry which is preliminary data.</text>
</comment>
<reference evidence="3 4" key="1">
    <citation type="submission" date="2024-06" db="EMBL/GenBank/DDBJ databases">
        <title>The Natural Products Discovery Center: Release of the First 8490 Sequenced Strains for Exploring Actinobacteria Biosynthetic Diversity.</title>
        <authorList>
            <person name="Kalkreuter E."/>
            <person name="Kautsar S.A."/>
            <person name="Yang D."/>
            <person name="Bader C.D."/>
            <person name="Teijaro C.N."/>
            <person name="Fluegel L."/>
            <person name="Davis C.M."/>
            <person name="Simpson J.R."/>
            <person name="Lauterbach L."/>
            <person name="Steele A.D."/>
            <person name="Gui C."/>
            <person name="Meng S."/>
            <person name="Li G."/>
            <person name="Viehrig K."/>
            <person name="Ye F."/>
            <person name="Su P."/>
            <person name="Kiefer A.F."/>
            <person name="Nichols A."/>
            <person name="Cepeda A.J."/>
            <person name="Yan W."/>
            <person name="Fan B."/>
            <person name="Jiang Y."/>
            <person name="Adhikari A."/>
            <person name="Zheng C.-J."/>
            <person name="Schuster L."/>
            <person name="Cowan T.M."/>
            <person name="Smanski M.J."/>
            <person name="Chevrette M.G."/>
            <person name="De Carvalho L.P.S."/>
            <person name="Shen B."/>
        </authorList>
    </citation>
    <scope>NUCLEOTIDE SEQUENCE [LARGE SCALE GENOMIC DNA]</scope>
    <source>
        <strain evidence="3 4">NPDC045974</strain>
    </source>
</reference>
<organism evidence="3 4">
    <name type="scientific">Streptomyces narbonensis</name>
    <dbReference type="NCBI Taxonomy" id="67333"/>
    <lineage>
        <taxon>Bacteria</taxon>
        <taxon>Bacillati</taxon>
        <taxon>Actinomycetota</taxon>
        <taxon>Actinomycetes</taxon>
        <taxon>Kitasatosporales</taxon>
        <taxon>Streptomycetaceae</taxon>
        <taxon>Streptomyces</taxon>
    </lineage>
</organism>
<dbReference type="Pfam" id="PF00293">
    <property type="entry name" value="NUDIX"/>
    <property type="match status" value="1"/>
</dbReference>
<dbReference type="PANTHER" id="PTHR21340">
    <property type="entry name" value="DIADENOSINE 5,5-P1,P4-TETRAPHOSPHATE PYROPHOSPHOHYDROLASE MUTT"/>
    <property type="match status" value="1"/>
</dbReference>
<evidence type="ECO:0000259" key="2">
    <source>
        <dbReference type="PROSITE" id="PS51462"/>
    </source>
</evidence>
<dbReference type="SUPFAM" id="SSF55811">
    <property type="entry name" value="Nudix"/>
    <property type="match status" value="1"/>
</dbReference>
<dbReference type="PROSITE" id="PS51462">
    <property type="entry name" value="NUDIX"/>
    <property type="match status" value="1"/>
</dbReference>
<dbReference type="EMBL" id="JBEZAE010000016">
    <property type="protein sequence ID" value="MEU7073172.1"/>
    <property type="molecule type" value="Genomic_DNA"/>
</dbReference>
<dbReference type="EC" id="3.6.-.-" evidence="3"/>
<name>A0ABV3CEG4_9ACTN</name>
<dbReference type="CDD" id="cd03673">
    <property type="entry name" value="NUDIX_Ap6A_hydrolase"/>
    <property type="match status" value="1"/>
</dbReference>
<gene>
    <name evidence="3" type="ORF">AB0A88_23900</name>
</gene>
<dbReference type="InterPro" id="IPR051325">
    <property type="entry name" value="Nudix_hydrolase_domain"/>
</dbReference>
<evidence type="ECO:0000313" key="3">
    <source>
        <dbReference type="EMBL" id="MEU7073172.1"/>
    </source>
</evidence>
<dbReference type="RefSeq" id="WP_358476552.1">
    <property type="nucleotide sequence ID" value="NZ_JBEZAE010000016.1"/>
</dbReference>
<dbReference type="Proteomes" id="UP001551329">
    <property type="component" value="Unassembled WGS sequence"/>
</dbReference>
<proteinExistence type="predicted"/>
<keyword evidence="4" id="KW-1185">Reference proteome</keyword>
<dbReference type="InterPro" id="IPR000086">
    <property type="entry name" value="NUDIX_hydrolase_dom"/>
</dbReference>
<accession>A0ABV3CEG4</accession>
<evidence type="ECO:0000256" key="1">
    <source>
        <dbReference type="ARBA" id="ARBA00022801"/>
    </source>
</evidence>